<proteinExistence type="inferred from homology"/>
<dbReference type="GO" id="GO:0030126">
    <property type="term" value="C:COPI vesicle coat"/>
    <property type="evidence" value="ECO:0007669"/>
    <property type="project" value="UniProtKB-UniRule"/>
</dbReference>
<dbReference type="SUPFAM" id="SSF64356">
    <property type="entry name" value="SNARE-like"/>
    <property type="match status" value="1"/>
</dbReference>
<keyword evidence="7 11" id="KW-0653">Protein transport</keyword>
<name>A0A6S8RNU9_9STRA</name>
<feature type="domain" description="MHD" evidence="13">
    <location>
        <begin position="328"/>
        <end position="570"/>
    </location>
</feature>
<evidence type="ECO:0000256" key="6">
    <source>
        <dbReference type="ARBA" id="ARBA00022892"/>
    </source>
</evidence>
<evidence type="ECO:0000256" key="8">
    <source>
        <dbReference type="ARBA" id="ARBA00023034"/>
    </source>
</evidence>
<dbReference type="PANTHER" id="PTHR10121:SF0">
    <property type="entry name" value="COATOMER SUBUNIT DELTA"/>
    <property type="match status" value="1"/>
</dbReference>
<keyword evidence="12" id="KW-0732">Signal</keyword>
<dbReference type="PROSITE" id="PS51072">
    <property type="entry name" value="MHD"/>
    <property type="match status" value="1"/>
</dbReference>
<evidence type="ECO:0000256" key="9">
    <source>
        <dbReference type="ARBA" id="ARBA00023136"/>
    </source>
</evidence>
<comment type="subcellular location">
    <subcellularLocation>
        <location evidence="11">Cytoplasm</location>
    </subcellularLocation>
    <subcellularLocation>
        <location evidence="1 11">Golgi apparatus membrane</location>
        <topology evidence="1 11">Peripheral membrane protein</topology>
        <orientation evidence="1 11">Cytoplasmic side</orientation>
    </subcellularLocation>
    <subcellularLocation>
        <location evidence="11">Cytoplasmic vesicle</location>
        <location evidence="11">COPI-coated vesicle membrane</location>
        <topology evidence="11">Peripheral membrane protein</topology>
        <orientation evidence="11">Cytoplasmic side</orientation>
    </subcellularLocation>
</comment>
<dbReference type="InterPro" id="IPR011012">
    <property type="entry name" value="Longin-like_dom_sf"/>
</dbReference>
<evidence type="ECO:0000256" key="4">
    <source>
        <dbReference type="ARBA" id="ARBA00022448"/>
    </source>
</evidence>
<dbReference type="InterPro" id="IPR027059">
    <property type="entry name" value="Coatomer_dsu"/>
</dbReference>
<comment type="subunit">
    <text evidence="3 11">Oligomeric complex that consists of at least the alpha, beta, beta', gamma, delta, epsilon and zeta subunits.</text>
</comment>
<evidence type="ECO:0000256" key="5">
    <source>
        <dbReference type="ARBA" id="ARBA00022490"/>
    </source>
</evidence>
<dbReference type="PANTHER" id="PTHR10121">
    <property type="entry name" value="COATOMER SUBUNIT DELTA"/>
    <property type="match status" value="1"/>
</dbReference>
<keyword evidence="4 11" id="KW-0813">Transport</keyword>
<evidence type="ECO:0000256" key="12">
    <source>
        <dbReference type="SAM" id="SignalP"/>
    </source>
</evidence>
<accession>A0A6S8RNU9</accession>
<comment type="similarity">
    <text evidence="2 11">Belongs to the adaptor complexes medium subunit family. Delta-COP subfamily.</text>
</comment>
<keyword evidence="10" id="KW-0968">Cytoplasmic vesicle</keyword>
<comment type="function">
    <text evidence="11">The coatomer is a cytosolic protein complex that binds to dilysine motifs and reversibly associates with Golgi non-clathrin-coated vesicles, which further mediate biosynthetic protein transport from the ER, via the Golgi up to the trans Golgi network.</text>
</comment>
<evidence type="ECO:0000256" key="11">
    <source>
        <dbReference type="RuleBase" id="RU366052"/>
    </source>
</evidence>
<evidence type="ECO:0000259" key="13">
    <source>
        <dbReference type="PROSITE" id="PS51072"/>
    </source>
</evidence>
<dbReference type="EMBL" id="HBNS01043821">
    <property type="protein sequence ID" value="CAE4643380.1"/>
    <property type="molecule type" value="Transcribed_RNA"/>
</dbReference>
<evidence type="ECO:0000256" key="10">
    <source>
        <dbReference type="ARBA" id="ARBA00023329"/>
    </source>
</evidence>
<evidence type="ECO:0000256" key="2">
    <source>
        <dbReference type="ARBA" id="ARBA00010516"/>
    </source>
</evidence>
<sequence length="570" mass="60997">MQLFFLHVWFSYRLTNWSPFFLPCDLVQVVLSASICTRGGKALVSRQFVEMNRMRVEGLLAAFPKLMGHSKQHTFVETDTVRYVYQPLENQLYLLLVTTKASNIVEDLGTLRLLAKVVPDVAGGVQENSINEHAFELIFAFDEVLTSGGYKEEATLSSIRTNLQMESHEENMHNMIKESKEKAAAEEGKRQAKAMQEKKMAALRNNFMSGQNGFGGPAPGAMEGFGGGGQPNNGGIFEGFGGHEGGGGGYDPYGGAGGHRPSQPKAPEPEAPRVVAKGMKLGNSMGKKKDNLMAMMAAEDNLTPFSMAPKNDALGLSSAAAPVAAPPSAPVSLILEEKVSVSMNREGGIESCDVKGTLTLTANTDVGTAAIVAVNKAELAAKCTSNWGFATHPKVNKPTYEKQGVLSLKKGGFPLNRPVGILRWNYSGEDAAPLTVNCWPEDEGSGSINVNIEFELNRPDMVLNDVNILLPLGTTDPPAIEQIDGQYKVDSGSGVMCWHHDIIDSNNSSGSLEFSIGGSNVDAFFPCEIRFSSQSLLCPIQVSSVTSSANGGPIPANTIISVVPDAYQCA</sequence>
<organism evidence="14">
    <name type="scientific">Ditylum brightwellii</name>
    <dbReference type="NCBI Taxonomy" id="49249"/>
    <lineage>
        <taxon>Eukaryota</taxon>
        <taxon>Sar</taxon>
        <taxon>Stramenopiles</taxon>
        <taxon>Ochrophyta</taxon>
        <taxon>Bacillariophyta</taxon>
        <taxon>Mediophyceae</taxon>
        <taxon>Lithodesmiophycidae</taxon>
        <taxon>Lithodesmiales</taxon>
        <taxon>Lithodesmiaceae</taxon>
        <taxon>Ditylum</taxon>
    </lineage>
</organism>
<dbReference type="CDD" id="cd09254">
    <property type="entry name" value="AP_delta-COPI_MHD"/>
    <property type="match status" value="1"/>
</dbReference>
<dbReference type="GO" id="GO:0006890">
    <property type="term" value="P:retrograde vesicle-mediated transport, Golgi to endoplasmic reticulum"/>
    <property type="evidence" value="ECO:0007669"/>
    <property type="project" value="UniProtKB-UniRule"/>
</dbReference>
<dbReference type="GO" id="GO:0006888">
    <property type="term" value="P:endoplasmic reticulum to Golgi vesicle-mediated transport"/>
    <property type="evidence" value="ECO:0007669"/>
    <property type="project" value="TreeGrafter"/>
</dbReference>
<keyword evidence="5 11" id="KW-0963">Cytoplasm</keyword>
<reference evidence="14" key="1">
    <citation type="submission" date="2021-01" db="EMBL/GenBank/DDBJ databases">
        <authorList>
            <person name="Corre E."/>
            <person name="Pelletier E."/>
            <person name="Niang G."/>
            <person name="Scheremetjew M."/>
            <person name="Finn R."/>
            <person name="Kale V."/>
            <person name="Holt S."/>
            <person name="Cochrane G."/>
            <person name="Meng A."/>
            <person name="Brown T."/>
            <person name="Cohen L."/>
        </authorList>
    </citation>
    <scope>NUCLEOTIDE SEQUENCE</scope>
    <source>
        <strain evidence="14">GSO104</strain>
    </source>
</reference>
<dbReference type="FunFam" id="3.30.450.60:FF:000003">
    <property type="entry name" value="Coatomer subunit delta"/>
    <property type="match status" value="1"/>
</dbReference>
<feature type="chain" id="PRO_5030159457" description="Coatomer subunit delta" evidence="12">
    <location>
        <begin position="33"/>
        <end position="570"/>
    </location>
</feature>
<keyword evidence="6 11" id="KW-0931">ER-Golgi transport</keyword>
<dbReference type="GO" id="GO:0051645">
    <property type="term" value="P:Golgi localization"/>
    <property type="evidence" value="ECO:0007669"/>
    <property type="project" value="TreeGrafter"/>
</dbReference>
<dbReference type="GO" id="GO:0015031">
    <property type="term" value="P:protein transport"/>
    <property type="evidence" value="ECO:0007669"/>
    <property type="project" value="UniProtKB-KW"/>
</dbReference>
<evidence type="ECO:0000256" key="3">
    <source>
        <dbReference type="ARBA" id="ARBA00011775"/>
    </source>
</evidence>
<dbReference type="CDD" id="cd14830">
    <property type="entry name" value="Delta_COP_N"/>
    <property type="match status" value="1"/>
</dbReference>
<evidence type="ECO:0000256" key="7">
    <source>
        <dbReference type="ARBA" id="ARBA00022927"/>
    </source>
</evidence>
<dbReference type="InterPro" id="IPR036168">
    <property type="entry name" value="AP2_Mu_C_sf"/>
</dbReference>
<dbReference type="Pfam" id="PF00928">
    <property type="entry name" value="Adap_comp_sub"/>
    <property type="match status" value="1"/>
</dbReference>
<evidence type="ECO:0000313" key="14">
    <source>
        <dbReference type="EMBL" id="CAE4643380.1"/>
    </source>
</evidence>
<protein>
    <recommendedName>
        <fullName evidence="11">Coatomer subunit delta</fullName>
    </recommendedName>
</protein>
<feature type="signal peptide" evidence="12">
    <location>
        <begin position="1"/>
        <end position="32"/>
    </location>
</feature>
<keyword evidence="8 11" id="KW-0333">Golgi apparatus</keyword>
<keyword evidence="9 11" id="KW-0472">Membrane</keyword>
<dbReference type="Gene3D" id="3.30.450.60">
    <property type="match status" value="1"/>
</dbReference>
<gene>
    <name evidence="14" type="ORF">DBRI00130_LOCUS34011</name>
</gene>
<evidence type="ECO:0000256" key="1">
    <source>
        <dbReference type="ARBA" id="ARBA00004255"/>
    </source>
</evidence>
<dbReference type="AlphaFoldDB" id="A0A6S8RNU9"/>
<dbReference type="SUPFAM" id="SSF49447">
    <property type="entry name" value="Second domain of Mu2 adaptin subunit (ap50) of ap2 adaptor"/>
    <property type="match status" value="1"/>
</dbReference>
<dbReference type="InterPro" id="IPR028565">
    <property type="entry name" value="MHD"/>
</dbReference>
<dbReference type="GO" id="GO:0000139">
    <property type="term" value="C:Golgi membrane"/>
    <property type="evidence" value="ECO:0007669"/>
    <property type="project" value="UniProtKB-SubCell"/>
</dbReference>